<dbReference type="Proteomes" id="UP000236333">
    <property type="component" value="Unassembled WGS sequence"/>
</dbReference>
<evidence type="ECO:0000313" key="2">
    <source>
        <dbReference type="EMBL" id="PNH11536.1"/>
    </source>
</evidence>
<feature type="compositionally biased region" description="Low complexity" evidence="1">
    <location>
        <begin position="46"/>
        <end position="65"/>
    </location>
</feature>
<proteinExistence type="predicted"/>
<protein>
    <submittedName>
        <fullName evidence="2">Uncharacterized protein</fullName>
    </submittedName>
</protein>
<feature type="compositionally biased region" description="Low complexity" evidence="1">
    <location>
        <begin position="18"/>
        <end position="37"/>
    </location>
</feature>
<evidence type="ECO:0000256" key="1">
    <source>
        <dbReference type="SAM" id="MobiDB-lite"/>
    </source>
</evidence>
<feature type="compositionally biased region" description="Low complexity" evidence="1">
    <location>
        <begin position="1"/>
        <end position="11"/>
    </location>
</feature>
<comment type="caution">
    <text evidence="2">The sequence shown here is derived from an EMBL/GenBank/DDBJ whole genome shotgun (WGS) entry which is preliminary data.</text>
</comment>
<dbReference type="EMBL" id="PGGS01000028">
    <property type="protein sequence ID" value="PNH11536.1"/>
    <property type="molecule type" value="Genomic_DNA"/>
</dbReference>
<feature type="region of interest" description="Disordered" evidence="1">
    <location>
        <begin position="1"/>
        <end position="85"/>
    </location>
</feature>
<organism evidence="2 3">
    <name type="scientific">Tetrabaena socialis</name>
    <dbReference type="NCBI Taxonomy" id="47790"/>
    <lineage>
        <taxon>Eukaryota</taxon>
        <taxon>Viridiplantae</taxon>
        <taxon>Chlorophyta</taxon>
        <taxon>core chlorophytes</taxon>
        <taxon>Chlorophyceae</taxon>
        <taxon>CS clade</taxon>
        <taxon>Chlamydomonadales</taxon>
        <taxon>Tetrabaenaceae</taxon>
        <taxon>Tetrabaena</taxon>
    </lineage>
</organism>
<accession>A0A2J8AGC0</accession>
<evidence type="ECO:0000313" key="3">
    <source>
        <dbReference type="Proteomes" id="UP000236333"/>
    </source>
</evidence>
<dbReference type="OrthoDB" id="191651at2759"/>
<dbReference type="AlphaFoldDB" id="A0A2J8AGC0"/>
<name>A0A2J8AGC0_9CHLO</name>
<sequence>MANGKPSVRMPYSPPSPYSSSSSSKGSKSKSVGMSYGNPPPPAAPQNPSYSPSSYSPSSSKSKSGYGMGGCGAKSGSGGMGMGSRDMRSKLCVLRNKLREMAKKADWDAKTKEMTDNAVSKIERLAKKQFALDRQAAAAAAGSWSWDPQCSYYYNATYK</sequence>
<reference evidence="2 3" key="1">
    <citation type="journal article" date="2017" name="Mol. Biol. Evol.">
        <title>The 4-celled Tetrabaena socialis nuclear genome reveals the essential components for genetic control of cell number at the origin of multicellularity in the volvocine lineage.</title>
        <authorList>
            <person name="Featherston J."/>
            <person name="Arakaki Y."/>
            <person name="Hanschen E.R."/>
            <person name="Ferris P.J."/>
            <person name="Michod R.E."/>
            <person name="Olson B.J.S.C."/>
            <person name="Nozaki H."/>
            <person name="Durand P.M."/>
        </authorList>
    </citation>
    <scope>NUCLEOTIDE SEQUENCE [LARGE SCALE GENOMIC DNA]</scope>
    <source>
        <strain evidence="2 3">NIES-571</strain>
    </source>
</reference>
<feature type="compositionally biased region" description="Gly residues" evidence="1">
    <location>
        <begin position="66"/>
        <end position="82"/>
    </location>
</feature>
<keyword evidence="3" id="KW-1185">Reference proteome</keyword>
<gene>
    <name evidence="2" type="ORF">TSOC_001612</name>
</gene>